<dbReference type="EMBL" id="DSZN01000113">
    <property type="protein sequence ID" value="HGQ86186.1"/>
    <property type="molecule type" value="Genomic_DNA"/>
</dbReference>
<reference evidence="2" key="1">
    <citation type="journal article" date="2020" name="mSystems">
        <title>Genome- and Community-Level Interaction Insights into Carbon Utilization and Element Cycling Functions of Hydrothermarchaeota in Hydrothermal Sediment.</title>
        <authorList>
            <person name="Zhou Z."/>
            <person name="Liu Y."/>
            <person name="Xu W."/>
            <person name="Pan J."/>
            <person name="Luo Z.H."/>
            <person name="Li M."/>
        </authorList>
    </citation>
    <scope>NUCLEOTIDE SEQUENCE [LARGE SCALE GENOMIC DNA]</scope>
    <source>
        <strain evidence="2">SpSt-6</strain>
    </source>
</reference>
<gene>
    <name evidence="2" type="ORF">ENT66_07870</name>
</gene>
<comment type="caution">
    <text evidence="2">The sequence shown here is derived from an EMBL/GenBank/DDBJ whole genome shotgun (WGS) entry which is preliminary data.</text>
</comment>
<organism evidence="2">
    <name type="scientific">Thermodesulfobacterium geofontis</name>
    <dbReference type="NCBI Taxonomy" id="1295609"/>
    <lineage>
        <taxon>Bacteria</taxon>
        <taxon>Pseudomonadati</taxon>
        <taxon>Thermodesulfobacteriota</taxon>
        <taxon>Thermodesulfobacteria</taxon>
        <taxon>Thermodesulfobacteriales</taxon>
        <taxon>Thermodesulfobacteriaceae</taxon>
        <taxon>Thermodesulfobacterium</taxon>
    </lineage>
</organism>
<name>A0A7C4NW49_9BACT</name>
<dbReference type="AlphaFoldDB" id="A0A7C4NW49"/>
<feature type="coiled-coil region" evidence="1">
    <location>
        <begin position="218"/>
        <end position="305"/>
    </location>
</feature>
<keyword evidence="1" id="KW-0175">Coiled coil</keyword>
<evidence type="ECO:0000313" key="2">
    <source>
        <dbReference type="EMBL" id="HGQ86186.1"/>
    </source>
</evidence>
<accession>A0A7C4NW49</accession>
<sequence length="311" mass="36160">MQLQAFQGFMAPFFDALGSIIHQSIMELFTSQTHDTHYQKQEETKKKAFEAWQKYMKEAEERARKEEEERKRAGQDILSQVRIGSGPLGSYTIIGPKMSEKETLSQIDWNNPRPQSNIVMKTSTSAKEQLLKTVYFSKMAEIFLQSGDLEAARFYAELAFEGNIISPRPINYIPPKELLDAMDSKKAIELNQKLTNLAKFYRLAMPEIEKLQGLYVKLEDIKTKKEESKKKIEELKKQIKELEIKKQFEETTNQKIPSEINNLLAQALALKQKAEKEYQETVENEQKLIAEKQRIEKEIDTLKQNLFKEAK</sequence>
<evidence type="ECO:0000256" key="1">
    <source>
        <dbReference type="SAM" id="Coils"/>
    </source>
</evidence>
<proteinExistence type="predicted"/>
<protein>
    <submittedName>
        <fullName evidence="2">Uncharacterized protein</fullName>
    </submittedName>
</protein>
<feature type="coiled-coil region" evidence="1">
    <location>
        <begin position="49"/>
        <end position="76"/>
    </location>
</feature>